<comment type="caution">
    <text evidence="2">The sequence shown here is derived from an EMBL/GenBank/DDBJ whole genome shotgun (WGS) entry which is preliminary data.</text>
</comment>
<evidence type="ECO:0000313" key="3">
    <source>
        <dbReference type="Proteomes" id="UP001165079"/>
    </source>
</evidence>
<organism evidence="2 3">
    <name type="scientific">Actinorhabdospora filicis</name>
    <dbReference type="NCBI Taxonomy" id="1785913"/>
    <lineage>
        <taxon>Bacteria</taxon>
        <taxon>Bacillati</taxon>
        <taxon>Actinomycetota</taxon>
        <taxon>Actinomycetes</taxon>
        <taxon>Micromonosporales</taxon>
        <taxon>Micromonosporaceae</taxon>
        <taxon>Actinorhabdospora</taxon>
    </lineage>
</organism>
<evidence type="ECO:0000256" key="1">
    <source>
        <dbReference type="SAM" id="MobiDB-lite"/>
    </source>
</evidence>
<evidence type="ECO:0000313" key="2">
    <source>
        <dbReference type="EMBL" id="GLZ79023.1"/>
    </source>
</evidence>
<reference evidence="2" key="1">
    <citation type="submission" date="2023-03" db="EMBL/GenBank/DDBJ databases">
        <title>Actinorhabdospora filicis NBRC 111898.</title>
        <authorList>
            <person name="Ichikawa N."/>
            <person name="Sato H."/>
            <person name="Tonouchi N."/>
        </authorList>
    </citation>
    <scope>NUCLEOTIDE SEQUENCE</scope>
    <source>
        <strain evidence="2">NBRC 111898</strain>
    </source>
</reference>
<accession>A0A9W6SMN0</accession>
<protein>
    <submittedName>
        <fullName evidence="2">Uncharacterized protein</fullName>
    </submittedName>
</protein>
<gene>
    <name evidence="2" type="ORF">Afil01_38300</name>
</gene>
<dbReference type="EMBL" id="BSTX01000002">
    <property type="protein sequence ID" value="GLZ79023.1"/>
    <property type="molecule type" value="Genomic_DNA"/>
</dbReference>
<dbReference type="Proteomes" id="UP001165079">
    <property type="component" value="Unassembled WGS sequence"/>
</dbReference>
<name>A0A9W6SMN0_9ACTN</name>
<feature type="region of interest" description="Disordered" evidence="1">
    <location>
        <begin position="1"/>
        <end position="22"/>
    </location>
</feature>
<dbReference type="AlphaFoldDB" id="A0A9W6SMN0"/>
<sequence length="60" mass="6522">MEPFGGAGDAAFGEEGVEGDEQVQVQARVHERQLNRWIASDAQFSCDPCICGNAVAVLRW</sequence>
<proteinExistence type="predicted"/>
<keyword evidence="3" id="KW-1185">Reference proteome</keyword>